<dbReference type="SUPFAM" id="SSF49265">
    <property type="entry name" value="Fibronectin type III"/>
    <property type="match status" value="1"/>
</dbReference>
<evidence type="ECO:0000313" key="7">
    <source>
        <dbReference type="Proteomes" id="UP000677054"/>
    </source>
</evidence>
<evidence type="ECO:0000259" key="4">
    <source>
        <dbReference type="PROSITE" id="PS50835"/>
    </source>
</evidence>
<keyword evidence="3" id="KW-0393">Immunoglobulin domain</keyword>
<name>A0A7R9A3T2_9CRUS</name>
<dbReference type="Gene3D" id="2.60.40.10">
    <property type="entry name" value="Immunoglobulins"/>
    <property type="match status" value="3"/>
</dbReference>
<evidence type="ECO:0000259" key="5">
    <source>
        <dbReference type="PROSITE" id="PS50853"/>
    </source>
</evidence>
<dbReference type="InterPro" id="IPR013098">
    <property type="entry name" value="Ig_I-set"/>
</dbReference>
<dbReference type="OrthoDB" id="438268at2759"/>
<dbReference type="GO" id="GO:0008046">
    <property type="term" value="F:axon guidance receptor activity"/>
    <property type="evidence" value="ECO:0007669"/>
    <property type="project" value="TreeGrafter"/>
</dbReference>
<accession>A0A7R9A3T2</accession>
<dbReference type="EMBL" id="CAJPEV010001370">
    <property type="protein sequence ID" value="CAG0892276.1"/>
    <property type="molecule type" value="Genomic_DNA"/>
</dbReference>
<organism evidence="6">
    <name type="scientific">Darwinula stevensoni</name>
    <dbReference type="NCBI Taxonomy" id="69355"/>
    <lineage>
        <taxon>Eukaryota</taxon>
        <taxon>Metazoa</taxon>
        <taxon>Ecdysozoa</taxon>
        <taxon>Arthropoda</taxon>
        <taxon>Crustacea</taxon>
        <taxon>Oligostraca</taxon>
        <taxon>Ostracoda</taxon>
        <taxon>Podocopa</taxon>
        <taxon>Podocopida</taxon>
        <taxon>Darwinulocopina</taxon>
        <taxon>Darwinuloidea</taxon>
        <taxon>Darwinulidae</taxon>
        <taxon>Darwinula</taxon>
    </lineage>
</organism>
<dbReference type="CDD" id="cd00063">
    <property type="entry name" value="FN3"/>
    <property type="match status" value="1"/>
</dbReference>
<feature type="domain" description="Ig-like" evidence="4">
    <location>
        <begin position="55"/>
        <end position="148"/>
    </location>
</feature>
<dbReference type="GO" id="GO:0050808">
    <property type="term" value="P:synapse organization"/>
    <property type="evidence" value="ECO:0007669"/>
    <property type="project" value="TreeGrafter"/>
</dbReference>
<gene>
    <name evidence="6" type="ORF">DSTB1V02_LOCUS7016</name>
</gene>
<evidence type="ECO:0000256" key="2">
    <source>
        <dbReference type="ARBA" id="ARBA00023157"/>
    </source>
</evidence>
<dbReference type="PROSITE" id="PS50853">
    <property type="entry name" value="FN3"/>
    <property type="match status" value="1"/>
</dbReference>
<reference evidence="6" key="1">
    <citation type="submission" date="2020-11" db="EMBL/GenBank/DDBJ databases">
        <authorList>
            <person name="Tran Van P."/>
        </authorList>
    </citation>
    <scope>NUCLEOTIDE SEQUENCE</scope>
</reference>
<dbReference type="GO" id="GO:0043025">
    <property type="term" value="C:neuronal cell body"/>
    <property type="evidence" value="ECO:0007669"/>
    <property type="project" value="TreeGrafter"/>
</dbReference>
<dbReference type="GO" id="GO:0005886">
    <property type="term" value="C:plasma membrane"/>
    <property type="evidence" value="ECO:0007669"/>
    <property type="project" value="TreeGrafter"/>
</dbReference>
<protein>
    <submittedName>
        <fullName evidence="6">Uncharacterized protein</fullName>
    </submittedName>
</protein>
<dbReference type="GO" id="GO:0030424">
    <property type="term" value="C:axon"/>
    <property type="evidence" value="ECO:0007669"/>
    <property type="project" value="TreeGrafter"/>
</dbReference>
<keyword evidence="2" id="KW-1015">Disulfide bond</keyword>
<dbReference type="InterPro" id="IPR003598">
    <property type="entry name" value="Ig_sub2"/>
</dbReference>
<dbReference type="InterPro" id="IPR050958">
    <property type="entry name" value="Cell_Adh-Cytoskel_Orgn"/>
</dbReference>
<dbReference type="Proteomes" id="UP000677054">
    <property type="component" value="Unassembled WGS sequence"/>
</dbReference>
<feature type="domain" description="Fibronectin type-III" evidence="5">
    <location>
        <begin position="152"/>
        <end position="254"/>
    </location>
</feature>
<dbReference type="EMBL" id="LR900887">
    <property type="protein sequence ID" value="CAD7247182.1"/>
    <property type="molecule type" value="Genomic_DNA"/>
</dbReference>
<dbReference type="PROSITE" id="PS50835">
    <property type="entry name" value="IG_LIKE"/>
    <property type="match status" value="2"/>
</dbReference>
<dbReference type="InterPro" id="IPR003961">
    <property type="entry name" value="FN3_dom"/>
</dbReference>
<dbReference type="InterPro" id="IPR007110">
    <property type="entry name" value="Ig-like_dom"/>
</dbReference>
<dbReference type="InterPro" id="IPR036116">
    <property type="entry name" value="FN3_sf"/>
</dbReference>
<keyword evidence="7" id="KW-1185">Reference proteome</keyword>
<dbReference type="GO" id="GO:0007156">
    <property type="term" value="P:homophilic cell adhesion via plasma membrane adhesion molecules"/>
    <property type="evidence" value="ECO:0007669"/>
    <property type="project" value="TreeGrafter"/>
</dbReference>
<keyword evidence="1" id="KW-0732">Signal</keyword>
<proteinExistence type="predicted"/>
<sequence length="283" mass="31549">MTWNKKKFKAQGSRLTIHYVARKDAGVYICKAAQITNQGSVVKTQPITLHVQYAPLAVEGRVDKAYGYIGARVNMTCSVDADPPADFSWTHEGRPMNTTDDVEFFRDNNTSVLSVRRSVMVNGESIYGKYVCDAENSIGNVKQEVNLEKGEPPPVPTLEKITPIGPTSIRIRILPTLSLHHLLKVTGYRIQYKKDIRDRDWQDGRYKDFKASGGEYYVIDALEKGQRYVIRAAAQNQAGYSAYSEARKVQLPPEVQDNGAEWPASNPSVLLAVVAGRMLVGKL</sequence>
<dbReference type="PANTHER" id="PTHR45080:SF8">
    <property type="entry name" value="IG-LIKE DOMAIN-CONTAINING PROTEIN"/>
    <property type="match status" value="1"/>
</dbReference>
<evidence type="ECO:0000256" key="1">
    <source>
        <dbReference type="ARBA" id="ARBA00022729"/>
    </source>
</evidence>
<evidence type="ECO:0000256" key="3">
    <source>
        <dbReference type="ARBA" id="ARBA00023319"/>
    </source>
</evidence>
<feature type="domain" description="Ig-like" evidence="4">
    <location>
        <begin position="1"/>
        <end position="48"/>
    </location>
</feature>
<dbReference type="InterPro" id="IPR036179">
    <property type="entry name" value="Ig-like_dom_sf"/>
</dbReference>
<dbReference type="SMART" id="SM00060">
    <property type="entry name" value="FN3"/>
    <property type="match status" value="1"/>
</dbReference>
<dbReference type="CDD" id="cd00096">
    <property type="entry name" value="Ig"/>
    <property type="match status" value="1"/>
</dbReference>
<dbReference type="InterPro" id="IPR013783">
    <property type="entry name" value="Ig-like_fold"/>
</dbReference>
<dbReference type="Pfam" id="PF07679">
    <property type="entry name" value="I-set"/>
    <property type="match status" value="1"/>
</dbReference>
<dbReference type="AlphaFoldDB" id="A0A7R9A3T2"/>
<evidence type="ECO:0000313" key="6">
    <source>
        <dbReference type="EMBL" id="CAD7247182.1"/>
    </source>
</evidence>
<dbReference type="Pfam" id="PF00041">
    <property type="entry name" value="fn3"/>
    <property type="match status" value="1"/>
</dbReference>
<dbReference type="PANTHER" id="PTHR45080">
    <property type="entry name" value="CONTACTIN 5"/>
    <property type="match status" value="1"/>
</dbReference>
<dbReference type="SMART" id="SM00408">
    <property type="entry name" value="IGc2"/>
    <property type="match status" value="1"/>
</dbReference>
<dbReference type="SUPFAM" id="SSF48726">
    <property type="entry name" value="Immunoglobulin"/>
    <property type="match status" value="2"/>
</dbReference>